<dbReference type="CDD" id="cd07438">
    <property type="entry name" value="PHP_HisPPase_AMP"/>
    <property type="match status" value="1"/>
</dbReference>
<dbReference type="SUPFAM" id="SSF89550">
    <property type="entry name" value="PHP domain-like"/>
    <property type="match status" value="1"/>
</dbReference>
<organism evidence="2 3">
    <name type="scientific">Collinsella acetigenes</name>
    <dbReference type="NCBI Taxonomy" id="2713419"/>
    <lineage>
        <taxon>Bacteria</taxon>
        <taxon>Bacillati</taxon>
        <taxon>Actinomycetota</taxon>
        <taxon>Coriobacteriia</taxon>
        <taxon>Coriobacteriales</taxon>
        <taxon>Coriobacteriaceae</taxon>
        <taxon>Collinsella</taxon>
    </lineage>
</organism>
<sequence>MSKKKPCELKGTAGAIAAIPYREPQQADNHCLEGSWDLHTHSTFSDGEYTVDELIEQARACGLARLAITDHDSVSQLSFIRDRARALDFPVLAGCEVSAINPKTGKKVHILAYGLEATPDGSGPLERIVAQTQYLRTANSLWQAWRLKQANVEFSGKHLSIDEVCEVAAQSTSVYKTHIMQALTGRPKNDPDYQFCWDVFFKKDGIAARSIEYPKVKKVVRAIREQGGVPVLAHPGQKDSWSAIPDLIACGLMGIEAYHPSHTPDDVDRAFEAAERFGLFVTGGSDFHGRYSSAPCLGTAYLAPQEATERLEALFEIEQTLQ</sequence>
<protein>
    <submittedName>
        <fullName evidence="2">PHP domain-containing protein</fullName>
    </submittedName>
</protein>
<dbReference type="InterPro" id="IPR052018">
    <property type="entry name" value="PHP_domain"/>
</dbReference>
<gene>
    <name evidence="2" type="ORF">HF320_01435</name>
</gene>
<dbReference type="SMART" id="SM00481">
    <property type="entry name" value="POLIIIAc"/>
    <property type="match status" value="1"/>
</dbReference>
<dbReference type="AlphaFoldDB" id="A0A7X9UAP2"/>
<dbReference type="InterPro" id="IPR016195">
    <property type="entry name" value="Pol/histidinol_Pase-like"/>
</dbReference>
<dbReference type="Gene3D" id="3.20.20.140">
    <property type="entry name" value="Metal-dependent hydrolases"/>
    <property type="match status" value="1"/>
</dbReference>
<dbReference type="PANTHER" id="PTHR42924">
    <property type="entry name" value="EXONUCLEASE"/>
    <property type="match status" value="1"/>
</dbReference>
<proteinExistence type="predicted"/>
<dbReference type="PANTHER" id="PTHR42924:SF3">
    <property type="entry name" value="POLYMERASE_HISTIDINOL PHOSPHATASE N-TERMINAL DOMAIN-CONTAINING PROTEIN"/>
    <property type="match status" value="1"/>
</dbReference>
<keyword evidence="3" id="KW-1185">Reference proteome</keyword>
<name>A0A7X9UAP2_9ACTN</name>
<evidence type="ECO:0000313" key="3">
    <source>
        <dbReference type="Proteomes" id="UP000546970"/>
    </source>
</evidence>
<dbReference type="Proteomes" id="UP000546970">
    <property type="component" value="Unassembled WGS sequence"/>
</dbReference>
<dbReference type="GO" id="GO:0035312">
    <property type="term" value="F:5'-3' DNA exonuclease activity"/>
    <property type="evidence" value="ECO:0007669"/>
    <property type="project" value="TreeGrafter"/>
</dbReference>
<comment type="caution">
    <text evidence="2">The sequence shown here is derived from an EMBL/GenBank/DDBJ whole genome shotgun (WGS) entry which is preliminary data.</text>
</comment>
<dbReference type="InterPro" id="IPR003141">
    <property type="entry name" value="Pol/His_phosphatase_N"/>
</dbReference>
<dbReference type="EMBL" id="JABBCP010000001">
    <property type="protein sequence ID" value="NMF54998.1"/>
    <property type="molecule type" value="Genomic_DNA"/>
</dbReference>
<dbReference type="InterPro" id="IPR004013">
    <property type="entry name" value="PHP_dom"/>
</dbReference>
<evidence type="ECO:0000259" key="1">
    <source>
        <dbReference type="SMART" id="SM00481"/>
    </source>
</evidence>
<dbReference type="Gene3D" id="1.10.150.650">
    <property type="match status" value="1"/>
</dbReference>
<evidence type="ECO:0000313" key="2">
    <source>
        <dbReference type="EMBL" id="NMF54998.1"/>
    </source>
</evidence>
<accession>A0A7X9UAP2</accession>
<dbReference type="GO" id="GO:0004534">
    <property type="term" value="F:5'-3' RNA exonuclease activity"/>
    <property type="evidence" value="ECO:0007669"/>
    <property type="project" value="TreeGrafter"/>
</dbReference>
<dbReference type="RefSeq" id="WP_169276744.1">
    <property type="nucleotide sequence ID" value="NZ_JABBCP010000001.1"/>
</dbReference>
<dbReference type="Pfam" id="PF02811">
    <property type="entry name" value="PHP"/>
    <property type="match status" value="1"/>
</dbReference>
<feature type="domain" description="Polymerase/histidinol phosphatase N-terminal" evidence="1">
    <location>
        <begin position="36"/>
        <end position="101"/>
    </location>
</feature>
<reference evidence="2 3" key="1">
    <citation type="submission" date="2020-04" db="EMBL/GenBank/DDBJ databases">
        <title>Collinsella sp. KGMB02528 nov., an anaerobic actinobacterium isolated from human feces.</title>
        <authorList>
            <person name="Han K.-I."/>
            <person name="Eom M.K."/>
            <person name="Kim J.-S."/>
            <person name="Lee K.C."/>
            <person name="Suh M.K."/>
            <person name="Park S.-H."/>
            <person name="Lee J.H."/>
            <person name="Kang S.W."/>
            <person name="Park J.-E."/>
            <person name="Oh B.S."/>
            <person name="Yu S.Y."/>
            <person name="Choi S.-H."/>
            <person name="Lee D.H."/>
            <person name="Yoon H."/>
            <person name="Kim B.-Y."/>
            <person name="Lee J.H."/>
            <person name="Lee J.-S."/>
        </authorList>
    </citation>
    <scope>NUCLEOTIDE SEQUENCE [LARGE SCALE GENOMIC DNA]</scope>
    <source>
        <strain evidence="2 3">KGMB02528</strain>
    </source>
</reference>